<dbReference type="EMBL" id="JAJNDC010000001">
    <property type="protein sequence ID" value="MCW9712195.1"/>
    <property type="molecule type" value="Genomic_DNA"/>
</dbReference>
<dbReference type="PROSITE" id="PS51257">
    <property type="entry name" value="PROKAR_LIPOPROTEIN"/>
    <property type="match status" value="1"/>
</dbReference>
<evidence type="ECO:0008006" key="3">
    <source>
        <dbReference type="Google" id="ProtNLM"/>
    </source>
</evidence>
<organism evidence="1 2">
    <name type="scientific">Fodinibius salicampi</name>
    <dbReference type="NCBI Taxonomy" id="1920655"/>
    <lineage>
        <taxon>Bacteria</taxon>
        <taxon>Pseudomonadati</taxon>
        <taxon>Balneolota</taxon>
        <taxon>Balneolia</taxon>
        <taxon>Balneolales</taxon>
        <taxon>Balneolaceae</taxon>
        <taxon>Fodinibius</taxon>
    </lineage>
</organism>
<protein>
    <recommendedName>
        <fullName evidence="3">Lipoprotein</fullName>
    </recommendedName>
</protein>
<evidence type="ECO:0000313" key="2">
    <source>
        <dbReference type="Proteomes" id="UP001207337"/>
    </source>
</evidence>
<dbReference type="RefSeq" id="WP_265787959.1">
    <property type="nucleotide sequence ID" value="NZ_BAABRS010000001.1"/>
</dbReference>
<proteinExistence type="predicted"/>
<reference evidence="1 2" key="1">
    <citation type="submission" date="2021-11" db="EMBL/GenBank/DDBJ databases">
        <title>Aliifidinibius sp. nov., a new bacterium isolated from saline soil.</title>
        <authorList>
            <person name="Galisteo C."/>
            <person name="De La Haba R."/>
            <person name="Sanchez-Porro C."/>
            <person name="Ventosa A."/>
        </authorList>
    </citation>
    <scope>NUCLEOTIDE SEQUENCE [LARGE SCALE GENOMIC DNA]</scope>
    <source>
        <strain evidence="1 2">KACC 190600</strain>
    </source>
</reference>
<name>A0ABT3PWH2_9BACT</name>
<evidence type="ECO:0000313" key="1">
    <source>
        <dbReference type="EMBL" id="MCW9712195.1"/>
    </source>
</evidence>
<gene>
    <name evidence="1" type="ORF">LQ318_04675</name>
</gene>
<dbReference type="Proteomes" id="UP001207337">
    <property type="component" value="Unassembled WGS sequence"/>
</dbReference>
<comment type="caution">
    <text evidence="1">The sequence shown here is derived from an EMBL/GenBank/DDBJ whole genome shotgun (WGS) entry which is preliminary data.</text>
</comment>
<accession>A0ABT3PWH2</accession>
<sequence length="201" mass="23912">MSKILLNIMITDHLKRGKFIFLIIPLLMLISCEQKSEYEQLVEKELEKEVRHDSLFLGYEFGMESEQFFQHSWELNQKKVVEGGVQVKHDLDELSSPAQMVFYPDFHDDRIFRMPVEISFKAWAPWNPGLSSDSLMVELVDLYREKYGKGFIETKLPEINKKAWVKVDGNRRISIYRQDEMTVRVEFLDLFVKRELDQEQK</sequence>
<keyword evidence="2" id="KW-1185">Reference proteome</keyword>